<evidence type="ECO:0000259" key="1">
    <source>
        <dbReference type="Pfam" id="PF00149"/>
    </source>
</evidence>
<evidence type="ECO:0000313" key="3">
    <source>
        <dbReference type="Proteomes" id="UP000555003"/>
    </source>
</evidence>
<reference evidence="2 3" key="1">
    <citation type="submission" date="2020-08" db="EMBL/GenBank/DDBJ databases">
        <title>Genomic Encyclopedia of Type Strains, Phase IV (KMG-IV): sequencing the most valuable type-strain genomes for metagenomic binning, comparative biology and taxonomic classification.</title>
        <authorList>
            <person name="Goeker M."/>
        </authorList>
    </citation>
    <scope>NUCLEOTIDE SEQUENCE [LARGE SCALE GENOMIC DNA]</scope>
    <source>
        <strain evidence="2 3">DSM 100397</strain>
    </source>
</reference>
<protein>
    <submittedName>
        <fullName evidence="2">Serine/threonine protein phosphatase 1</fullName>
        <ecNumber evidence="2">3.1.3.16</ecNumber>
    </submittedName>
</protein>
<dbReference type="PANTHER" id="PTHR42850:SF4">
    <property type="entry name" value="ZINC-DEPENDENT ENDOPOLYPHOSPHATASE"/>
    <property type="match status" value="1"/>
</dbReference>
<evidence type="ECO:0000313" key="2">
    <source>
        <dbReference type="EMBL" id="MBA9073269.1"/>
    </source>
</evidence>
<dbReference type="Pfam" id="PF00149">
    <property type="entry name" value="Metallophos"/>
    <property type="match status" value="1"/>
</dbReference>
<name>A0ABR6DNL5_9FLAO</name>
<dbReference type="PRINTS" id="PR00114">
    <property type="entry name" value="STPHPHTASE"/>
</dbReference>
<comment type="caution">
    <text evidence="2">The sequence shown here is derived from an EMBL/GenBank/DDBJ whole genome shotgun (WGS) entry which is preliminary data.</text>
</comment>
<dbReference type="EMBL" id="JACJIS010000001">
    <property type="protein sequence ID" value="MBA9073269.1"/>
    <property type="molecule type" value="Genomic_DNA"/>
</dbReference>
<gene>
    <name evidence="2" type="ORF">GGR22_001395</name>
</gene>
<keyword evidence="2" id="KW-0378">Hydrolase</keyword>
<dbReference type="Gene3D" id="3.60.21.10">
    <property type="match status" value="1"/>
</dbReference>
<dbReference type="InterPro" id="IPR050126">
    <property type="entry name" value="Ap4A_hydrolase"/>
</dbReference>
<dbReference type="InterPro" id="IPR004843">
    <property type="entry name" value="Calcineurin-like_PHP"/>
</dbReference>
<dbReference type="RefSeq" id="WP_182493060.1">
    <property type="nucleotide sequence ID" value="NZ_JACJIS010000001.1"/>
</dbReference>
<keyword evidence="3" id="KW-1185">Reference proteome</keyword>
<sequence length="242" mass="28327">MNRTLIIGDIHGALKALHQIFKRADVTNTDTLIFLGDYVDGWSESPEVIDFLIALKTTHNCIFLKGNHDDLLLQWLEAKKDNPQWFNHGGRLTMEKYNLLSQDEKQVHIDFLKTLENYHLDEHNRLFIHAGFTNLNGVTYEYFPKMFYWERTLWENALSLDSTIEKDSPYYPKRFNLYKEIFIGHTPVTRIGETVPINKANIWNVDTGAAFKGPLTILDIDTKQFWQSDPVYQLYPEENGRN</sequence>
<dbReference type="SUPFAM" id="SSF56300">
    <property type="entry name" value="Metallo-dependent phosphatases"/>
    <property type="match status" value="1"/>
</dbReference>
<dbReference type="CDD" id="cd00144">
    <property type="entry name" value="MPP_PPP_family"/>
    <property type="match status" value="1"/>
</dbReference>
<organism evidence="2 3">
    <name type="scientific">Flavobacterium gossypii</name>
    <dbReference type="NCBI Taxonomy" id="1646119"/>
    <lineage>
        <taxon>Bacteria</taxon>
        <taxon>Pseudomonadati</taxon>
        <taxon>Bacteroidota</taxon>
        <taxon>Flavobacteriia</taxon>
        <taxon>Flavobacteriales</taxon>
        <taxon>Flavobacteriaceae</taxon>
        <taxon>Flavobacterium</taxon>
    </lineage>
</organism>
<proteinExistence type="predicted"/>
<dbReference type="PANTHER" id="PTHR42850">
    <property type="entry name" value="METALLOPHOSPHOESTERASE"/>
    <property type="match status" value="1"/>
</dbReference>
<dbReference type="InterPro" id="IPR006186">
    <property type="entry name" value="Ser/Thr-sp_prot-phosphatase"/>
</dbReference>
<dbReference type="Proteomes" id="UP000555003">
    <property type="component" value="Unassembled WGS sequence"/>
</dbReference>
<dbReference type="EC" id="3.1.3.16" evidence="2"/>
<feature type="domain" description="Calcineurin-like phosphoesterase" evidence="1">
    <location>
        <begin position="3"/>
        <end position="189"/>
    </location>
</feature>
<dbReference type="InterPro" id="IPR029052">
    <property type="entry name" value="Metallo-depent_PP-like"/>
</dbReference>
<dbReference type="GO" id="GO:0004722">
    <property type="term" value="F:protein serine/threonine phosphatase activity"/>
    <property type="evidence" value="ECO:0007669"/>
    <property type="project" value="UniProtKB-EC"/>
</dbReference>
<accession>A0ABR6DNL5</accession>